<protein>
    <submittedName>
        <fullName evidence="2">Uncharacterized protein</fullName>
    </submittedName>
</protein>
<keyword evidence="3" id="KW-1185">Reference proteome</keyword>
<dbReference type="Proteomes" id="UP000075903">
    <property type="component" value="Unassembled WGS sequence"/>
</dbReference>
<feature type="region of interest" description="Disordered" evidence="1">
    <location>
        <begin position="12"/>
        <end position="38"/>
    </location>
</feature>
<dbReference type="VEuPathDB" id="VectorBase:AMEM019534"/>
<evidence type="ECO:0000313" key="2">
    <source>
        <dbReference type="EnsemblMetazoa" id="AMEM019534-PA"/>
    </source>
</evidence>
<evidence type="ECO:0000256" key="1">
    <source>
        <dbReference type="SAM" id="MobiDB-lite"/>
    </source>
</evidence>
<evidence type="ECO:0000313" key="3">
    <source>
        <dbReference type="Proteomes" id="UP000075903"/>
    </source>
</evidence>
<organism evidence="2 3">
    <name type="scientific">Anopheles merus</name>
    <name type="common">Mosquito</name>
    <dbReference type="NCBI Taxonomy" id="30066"/>
    <lineage>
        <taxon>Eukaryota</taxon>
        <taxon>Metazoa</taxon>
        <taxon>Ecdysozoa</taxon>
        <taxon>Arthropoda</taxon>
        <taxon>Hexapoda</taxon>
        <taxon>Insecta</taxon>
        <taxon>Pterygota</taxon>
        <taxon>Neoptera</taxon>
        <taxon>Endopterygota</taxon>
        <taxon>Diptera</taxon>
        <taxon>Nematocera</taxon>
        <taxon>Culicoidea</taxon>
        <taxon>Culicidae</taxon>
        <taxon>Anophelinae</taxon>
        <taxon>Anopheles</taxon>
    </lineage>
</organism>
<dbReference type="AlphaFoldDB" id="A0A453Z1X4"/>
<dbReference type="EnsemblMetazoa" id="AMEM019534-RA">
    <property type="protein sequence ID" value="AMEM019534-PA"/>
    <property type="gene ID" value="AMEM019534"/>
</dbReference>
<reference evidence="2" key="1">
    <citation type="submission" date="2020-05" db="UniProtKB">
        <authorList>
            <consortium name="EnsemblMetazoa"/>
        </authorList>
    </citation>
    <scope>IDENTIFICATION</scope>
    <source>
        <strain evidence="2">MAF</strain>
    </source>
</reference>
<accession>A0A453Z1X4</accession>
<proteinExistence type="predicted"/>
<name>A0A453Z1X4_ANOME</name>
<sequence length="127" mass="14413">MCRSRVLRLLEPDRQHGKVSQHGQDLPAGRGRLPDGDPVGQHAILFPRRPEAVLRVEALRQEGDLPAHPHQAHAVLYAHLVRGLDLFRLLPRRPLQLLRDQCRAHGYAVDRARHTGRPRCVAAKRYG</sequence>